<evidence type="ECO:0000313" key="9">
    <source>
        <dbReference type="EMBL" id="CAD9326261.1"/>
    </source>
</evidence>
<dbReference type="PANTHER" id="PTHR23507">
    <property type="entry name" value="ZGC:174356"/>
    <property type="match status" value="1"/>
</dbReference>
<evidence type="ECO:0000256" key="1">
    <source>
        <dbReference type="ARBA" id="ARBA00004141"/>
    </source>
</evidence>
<feature type="transmembrane region" description="Helical" evidence="6">
    <location>
        <begin position="338"/>
        <end position="357"/>
    </location>
</feature>
<feature type="transmembrane region" description="Helical" evidence="6">
    <location>
        <begin position="204"/>
        <end position="225"/>
    </location>
</feature>
<feature type="transmembrane region" description="Helical" evidence="6">
    <location>
        <begin position="301"/>
        <end position="318"/>
    </location>
</feature>
<dbReference type="InterPro" id="IPR036259">
    <property type="entry name" value="MFS_trans_sf"/>
</dbReference>
<reference evidence="8" key="1">
    <citation type="submission" date="2021-01" db="EMBL/GenBank/DDBJ databases">
        <authorList>
            <person name="Corre E."/>
            <person name="Pelletier E."/>
            <person name="Niang G."/>
            <person name="Scheremetjew M."/>
            <person name="Finn R."/>
            <person name="Kale V."/>
            <person name="Holt S."/>
            <person name="Cochrane G."/>
            <person name="Meng A."/>
            <person name="Brown T."/>
            <person name="Cohen L."/>
        </authorList>
    </citation>
    <scope>NUCLEOTIDE SEQUENCE</scope>
    <source>
        <strain evidence="8">Pop2</strain>
    </source>
</reference>
<keyword evidence="4 6" id="KW-0472">Membrane</keyword>
<evidence type="ECO:0000259" key="7">
    <source>
        <dbReference type="PROSITE" id="PS50850"/>
    </source>
</evidence>
<dbReference type="Pfam" id="PF07690">
    <property type="entry name" value="MFS_1"/>
    <property type="match status" value="1"/>
</dbReference>
<feature type="domain" description="Major facilitator superfamily (MFS) profile" evidence="7">
    <location>
        <begin position="53"/>
        <end position="486"/>
    </location>
</feature>
<evidence type="ECO:0000256" key="6">
    <source>
        <dbReference type="SAM" id="Phobius"/>
    </source>
</evidence>
<dbReference type="SUPFAM" id="SSF103473">
    <property type="entry name" value="MFS general substrate transporter"/>
    <property type="match status" value="1"/>
</dbReference>
<keyword evidence="2 6" id="KW-0812">Transmembrane</keyword>
<organism evidence="8">
    <name type="scientific">Ditylum brightwellii</name>
    <dbReference type="NCBI Taxonomy" id="49249"/>
    <lineage>
        <taxon>Eukaryota</taxon>
        <taxon>Sar</taxon>
        <taxon>Stramenopiles</taxon>
        <taxon>Ochrophyta</taxon>
        <taxon>Bacillariophyta</taxon>
        <taxon>Mediophyceae</taxon>
        <taxon>Lithodesmiophycidae</taxon>
        <taxon>Lithodesmiales</taxon>
        <taxon>Lithodesmiaceae</taxon>
        <taxon>Ditylum</taxon>
    </lineage>
</organism>
<name>A0A6U3QWX7_9STRA</name>
<dbReference type="EMBL" id="HBGN01014155">
    <property type="protein sequence ID" value="CAD9326261.1"/>
    <property type="molecule type" value="Transcribed_RNA"/>
</dbReference>
<protein>
    <recommendedName>
        <fullName evidence="7">Major facilitator superfamily (MFS) profile domain-containing protein</fullName>
    </recommendedName>
</protein>
<feature type="transmembrane region" description="Helical" evidence="6">
    <location>
        <begin position="231"/>
        <end position="252"/>
    </location>
</feature>
<evidence type="ECO:0000256" key="4">
    <source>
        <dbReference type="ARBA" id="ARBA00023136"/>
    </source>
</evidence>
<feature type="transmembrane region" description="Helical" evidence="6">
    <location>
        <begin position="145"/>
        <end position="166"/>
    </location>
</feature>
<feature type="transmembrane region" description="Helical" evidence="6">
    <location>
        <begin position="369"/>
        <end position="387"/>
    </location>
</feature>
<feature type="transmembrane region" description="Helical" evidence="6">
    <location>
        <begin position="393"/>
        <end position="416"/>
    </location>
</feature>
<feature type="compositionally biased region" description="Polar residues" evidence="5">
    <location>
        <begin position="496"/>
        <end position="513"/>
    </location>
</feature>
<comment type="subcellular location">
    <subcellularLocation>
        <location evidence="1">Membrane</location>
        <topology evidence="1">Multi-pass membrane protein</topology>
    </subcellularLocation>
</comment>
<keyword evidence="3 6" id="KW-1133">Transmembrane helix</keyword>
<evidence type="ECO:0000256" key="3">
    <source>
        <dbReference type="ARBA" id="ARBA00022989"/>
    </source>
</evidence>
<feature type="region of interest" description="Disordered" evidence="5">
    <location>
        <begin position="487"/>
        <end position="520"/>
    </location>
</feature>
<evidence type="ECO:0000313" key="8">
    <source>
        <dbReference type="EMBL" id="CAD9326260.1"/>
    </source>
</evidence>
<dbReference type="GO" id="GO:0022857">
    <property type="term" value="F:transmembrane transporter activity"/>
    <property type="evidence" value="ECO:0007669"/>
    <property type="project" value="InterPro"/>
</dbReference>
<dbReference type="Gene3D" id="1.20.1250.20">
    <property type="entry name" value="MFS general substrate transporter like domains"/>
    <property type="match status" value="1"/>
</dbReference>
<dbReference type="PANTHER" id="PTHR23507:SF1">
    <property type="entry name" value="FI18259P1-RELATED"/>
    <property type="match status" value="1"/>
</dbReference>
<proteinExistence type="predicted"/>
<dbReference type="PROSITE" id="PS50850">
    <property type="entry name" value="MFS"/>
    <property type="match status" value="1"/>
</dbReference>
<feature type="transmembrane region" description="Helical" evidence="6">
    <location>
        <begin position="428"/>
        <end position="449"/>
    </location>
</feature>
<dbReference type="InterPro" id="IPR011701">
    <property type="entry name" value="MFS"/>
</dbReference>
<evidence type="ECO:0000256" key="2">
    <source>
        <dbReference type="ARBA" id="ARBA00022692"/>
    </source>
</evidence>
<feature type="transmembrane region" description="Helical" evidence="6">
    <location>
        <begin position="53"/>
        <end position="75"/>
    </location>
</feature>
<feature type="transmembrane region" description="Helical" evidence="6">
    <location>
        <begin position="461"/>
        <end position="481"/>
    </location>
</feature>
<dbReference type="EMBL" id="HBGN01014154">
    <property type="protein sequence ID" value="CAD9326260.1"/>
    <property type="molecule type" value="Transcribed_RNA"/>
</dbReference>
<gene>
    <name evidence="8" type="ORF">DBRI1063_LOCUS9047</name>
    <name evidence="9" type="ORF">DBRI1063_LOCUS9048</name>
</gene>
<dbReference type="InterPro" id="IPR020846">
    <property type="entry name" value="MFS_dom"/>
</dbReference>
<dbReference type="GO" id="GO:0016020">
    <property type="term" value="C:membrane"/>
    <property type="evidence" value="ECO:0007669"/>
    <property type="project" value="UniProtKB-SubCell"/>
</dbReference>
<dbReference type="AlphaFoldDB" id="A0A6U3QWX7"/>
<feature type="transmembrane region" description="Helical" evidence="6">
    <location>
        <begin position="172"/>
        <end position="192"/>
    </location>
</feature>
<evidence type="ECO:0000256" key="5">
    <source>
        <dbReference type="SAM" id="MobiDB-lite"/>
    </source>
</evidence>
<accession>A0A6U3QWX7</accession>
<sequence length="520" mass="56879">MASVQKHERSKYKRASTVSTVDSEIDWEDSQHEGVKEDSFIDFFRKSNGPPQTVLLCLLLALSLGSTIGVLPAVVTDRYARIRHGYNGDEDCSFYDVDDRPMECTNGSNDAQNASAVASFVSNMLTFTTSSLMGSISDERGRKGILLLGQFLSLLGPLCLVLLQLFDTMSPNWYYACSACTGFVNWIAIALSTLSDIVPPKWRAASFGLLLAGFSCGFAFSPILALTLSHLGVSILSFSMLGGGFFFTLFCLPETLTPEIAQRAARDRNSIIVHNEPTCGKVKRRMMRPLRELSILNRNQLFRLLATLSFFSGIVSSADQSLLIYYLEDRLRFNDKDVSLLFVILGSLGILVQGVFLRPLNELMGEKSLLIFAFSCQTIVNLVYGFATVKAAVFMAVGLGSFGGLAFPTISAMKSYNVEEHEQGRIQGALYSVSSLASAVGPVSLRFIYYQTKGSKFPGPGSMFVFAAFLELIASLIACALPKDQTDSRKKLHDNPTLSTDEPSAMSYGSFSDSSDENDV</sequence>